<keyword evidence="2" id="KW-1133">Transmembrane helix</keyword>
<feature type="compositionally biased region" description="Pro residues" evidence="1">
    <location>
        <begin position="267"/>
        <end position="283"/>
    </location>
</feature>
<comment type="caution">
    <text evidence="5">The sequence shown here is derived from an EMBL/GenBank/DDBJ whole genome shotgun (WGS) entry which is preliminary data.</text>
</comment>
<name>A0A6L6LN13_9FIRM</name>
<feature type="domain" description="TPM" evidence="4">
    <location>
        <begin position="39"/>
        <end position="161"/>
    </location>
</feature>
<evidence type="ECO:0000313" key="5">
    <source>
        <dbReference type="EMBL" id="MTS26223.1"/>
    </source>
</evidence>
<dbReference type="AlphaFoldDB" id="A0A6L6LN13"/>
<dbReference type="RefSeq" id="WP_172726232.1">
    <property type="nucleotide sequence ID" value="NZ_JAETPD010000010.1"/>
</dbReference>
<evidence type="ECO:0000256" key="3">
    <source>
        <dbReference type="SAM" id="SignalP"/>
    </source>
</evidence>
<feature type="signal peptide" evidence="3">
    <location>
        <begin position="1"/>
        <end position="27"/>
    </location>
</feature>
<dbReference type="Proteomes" id="UP000472755">
    <property type="component" value="Unassembled WGS sequence"/>
</dbReference>
<dbReference type="Gene3D" id="3.10.310.50">
    <property type="match status" value="1"/>
</dbReference>
<reference evidence="5 6" key="1">
    <citation type="journal article" date="2019" name="Nat. Med.">
        <title>A library of human gut bacterial isolates paired with longitudinal multiomics data enables mechanistic microbiome research.</title>
        <authorList>
            <person name="Poyet M."/>
            <person name="Groussin M."/>
            <person name="Gibbons S.M."/>
            <person name="Avila-Pacheco J."/>
            <person name="Jiang X."/>
            <person name="Kearney S.M."/>
            <person name="Perrotta A.R."/>
            <person name="Berdy B."/>
            <person name="Zhao S."/>
            <person name="Lieberman T.D."/>
            <person name="Swanson P.K."/>
            <person name="Smith M."/>
            <person name="Roesemann S."/>
            <person name="Alexander J.E."/>
            <person name="Rich S.A."/>
            <person name="Livny J."/>
            <person name="Vlamakis H."/>
            <person name="Clish C."/>
            <person name="Bullock K."/>
            <person name="Deik A."/>
            <person name="Scott J."/>
            <person name="Pierce K.A."/>
            <person name="Xavier R.J."/>
            <person name="Alm E.J."/>
        </authorList>
    </citation>
    <scope>NUCLEOTIDE SEQUENCE [LARGE SCALE GENOMIC DNA]</scope>
    <source>
        <strain evidence="5 6">BIOML-A4</strain>
    </source>
</reference>
<keyword evidence="2" id="KW-0812">Transmembrane</keyword>
<gene>
    <name evidence="5" type="ORF">GMD59_02850</name>
</gene>
<keyword evidence="2" id="KW-0472">Membrane</keyword>
<sequence>MKKIQRFLRGTALLAVLSLLVSATAFAASVPDPTSDFYVNDYVGVLSGDTKSDIVSKNDGLYNATGAQIVVTVVQDTGGVSMEQYAYDMANAWGIGSAEKNNGVLLLLSVGDDDYQCIQGSGLETLLPTSTLSRILQEDLEPDFADKNYDAGVKKTFASLYDAVSSIYGYDGSTGGAANPSPVPQPDYDYGYGYGYGYDDGYRDDGGFSIFGMIVFLVIVLALIGAFSGPRRRRGGRYSTYYSGPSFGTGFFLGSMMGGHHHHHRGPPPPPGPRPGPRPPRPPRSGGFGGGSFGGGGSFRGGGGGFGGSRGGGGGGFRGGGAGRGH</sequence>
<dbReference type="PANTHER" id="PTHR30373">
    <property type="entry name" value="UPF0603 PROTEIN YGCG"/>
    <property type="match status" value="1"/>
</dbReference>
<evidence type="ECO:0000256" key="1">
    <source>
        <dbReference type="SAM" id="MobiDB-lite"/>
    </source>
</evidence>
<feature type="chain" id="PRO_5026694970" evidence="3">
    <location>
        <begin position="28"/>
        <end position="326"/>
    </location>
</feature>
<feature type="compositionally biased region" description="Gly residues" evidence="1">
    <location>
        <begin position="286"/>
        <end position="326"/>
    </location>
</feature>
<evidence type="ECO:0000256" key="2">
    <source>
        <dbReference type="SAM" id="Phobius"/>
    </source>
</evidence>
<dbReference type="EMBL" id="WMZU01000002">
    <property type="protein sequence ID" value="MTS26223.1"/>
    <property type="molecule type" value="Genomic_DNA"/>
</dbReference>
<organism evidence="5 6">
    <name type="scientific">Ruthenibacterium lactatiformans</name>
    <dbReference type="NCBI Taxonomy" id="1550024"/>
    <lineage>
        <taxon>Bacteria</taxon>
        <taxon>Bacillati</taxon>
        <taxon>Bacillota</taxon>
        <taxon>Clostridia</taxon>
        <taxon>Eubacteriales</taxon>
        <taxon>Oscillospiraceae</taxon>
        <taxon>Ruthenibacterium</taxon>
    </lineage>
</organism>
<protein>
    <submittedName>
        <fullName evidence="5">TPM domain-containing protein</fullName>
    </submittedName>
</protein>
<keyword evidence="3" id="KW-0732">Signal</keyword>
<feature type="transmembrane region" description="Helical" evidence="2">
    <location>
        <begin position="208"/>
        <end position="227"/>
    </location>
</feature>
<dbReference type="Pfam" id="PF04536">
    <property type="entry name" value="TPM_phosphatase"/>
    <property type="match status" value="1"/>
</dbReference>
<evidence type="ECO:0000313" key="6">
    <source>
        <dbReference type="Proteomes" id="UP000472755"/>
    </source>
</evidence>
<evidence type="ECO:0000259" key="4">
    <source>
        <dbReference type="Pfam" id="PF04536"/>
    </source>
</evidence>
<accession>A0A6L6LN13</accession>
<proteinExistence type="predicted"/>
<feature type="region of interest" description="Disordered" evidence="1">
    <location>
        <begin position="258"/>
        <end position="326"/>
    </location>
</feature>
<dbReference type="InterPro" id="IPR007621">
    <property type="entry name" value="TPM_dom"/>
</dbReference>
<dbReference type="PANTHER" id="PTHR30373:SF2">
    <property type="entry name" value="UPF0603 PROTEIN YGCG"/>
    <property type="match status" value="1"/>
</dbReference>